<reference evidence="9" key="2">
    <citation type="submission" date="2023-11" db="UniProtKB">
        <authorList>
            <consortium name="WormBaseParasite"/>
        </authorList>
    </citation>
    <scope>IDENTIFICATION</scope>
</reference>
<dbReference type="SUPFAM" id="SSF56672">
    <property type="entry name" value="DNA/RNA polymerases"/>
    <property type="match status" value="1"/>
</dbReference>
<dbReference type="GO" id="GO:0015074">
    <property type="term" value="P:DNA integration"/>
    <property type="evidence" value="ECO:0007669"/>
    <property type="project" value="InterPro"/>
</dbReference>
<dbReference type="Pfam" id="PF00665">
    <property type="entry name" value="rve"/>
    <property type="match status" value="1"/>
</dbReference>
<dbReference type="SUPFAM" id="SSF53098">
    <property type="entry name" value="Ribonuclease H-like"/>
    <property type="match status" value="1"/>
</dbReference>
<sequence>MEPAIQQLDIHSTSEACEDYLERFEIWSMTKKDMKGDKIVAHFLTFIGQEAYSLLKTLAYPDKPISLPYTTLKELLLNHVKCTSFECRERAKFHKMIRQDNQKVKDFILELQRQAAKCNFGDQLHVQLRDRLIAGINIPGLEKELLRMPNCSFQDARTACINYEAVNELDIQSMKISNTLLSRHDELQSQGRSNLRSFNRDCYSRGNMKGGLTRNCKANNKEQESCLRSLLKFLQSDAVLRTYSPSVHSVLITDASPVGIGAVLEQEGRPVICVSRKLSVAEQGYSQTQREALAVFWAVKRLHKYLFGKKFTIVTDHEALKFIYHPDKSLARSSAAMVQRWSIALSAYDYTIQHRSAKQIQHVDYISRQPLQDRPVNTSDCLLVQPLPVRRPDLIRETRRYFGCILSAIRKGWNANLKRRFPVYYSKRDELSTTPDGILCLNDRVVIPPSLRKPVLDDLHSGHLGVEKMKSLARLTCWWPEINADICRTANNCEKCHKLKSLPSKWTPWPVSSEAWQRIHADYCGPFLGKYYALVIIDSFSKWPEVFFTTSPNSDFTIQALRKVFSREGVPMVLVTDNGSHFAADAVTNWLNGIGCRHLFTAPRHPCSNGQAENFVRTLKIAIDSIAASTFNELERGVDTFLLQYRNAKHSVTKETPSKLLKGRILRSNMRCLESAEVTYYRGNDLRPATGIVVKNVGKSMVRILDINDLTIHNRHVDQIQYQNPGESVPISVVNSNTNECILDNTESTSNTPSDRCKMNLRRGRTIDYRHLHSNSSCGGCDV</sequence>
<dbReference type="Gene3D" id="1.10.340.70">
    <property type="match status" value="1"/>
</dbReference>
<dbReference type="PANTHER" id="PTHR37984:SF5">
    <property type="entry name" value="PROTEIN NYNRIN-LIKE"/>
    <property type="match status" value="1"/>
</dbReference>
<dbReference type="WBParaSite" id="SRDH1_35320.2">
    <property type="protein sequence ID" value="SRDH1_35320.2"/>
    <property type="gene ID" value="SRDH1_35320"/>
</dbReference>
<keyword evidence="1" id="KW-0808">Transferase</keyword>
<protein>
    <recommendedName>
        <fullName evidence="7">Integrase catalytic domain-containing protein</fullName>
    </recommendedName>
</protein>
<keyword evidence="2" id="KW-0548">Nucleotidyltransferase</keyword>
<keyword evidence="3" id="KW-0540">Nuclease</keyword>
<dbReference type="GO" id="GO:0003964">
    <property type="term" value="F:RNA-directed DNA polymerase activity"/>
    <property type="evidence" value="ECO:0007669"/>
    <property type="project" value="UniProtKB-KW"/>
</dbReference>
<name>A0AA85F3S3_9TREM</name>
<keyword evidence="8" id="KW-1185">Reference proteome</keyword>
<evidence type="ECO:0000259" key="7">
    <source>
        <dbReference type="PROSITE" id="PS50994"/>
    </source>
</evidence>
<reference evidence="8" key="1">
    <citation type="submission" date="2022-06" db="EMBL/GenBank/DDBJ databases">
        <authorList>
            <person name="Berger JAMES D."/>
            <person name="Berger JAMES D."/>
        </authorList>
    </citation>
    <scope>NUCLEOTIDE SEQUENCE [LARGE SCALE GENOMIC DNA]</scope>
</reference>
<dbReference type="InterPro" id="IPR036397">
    <property type="entry name" value="RNaseH_sf"/>
</dbReference>
<dbReference type="Gene3D" id="3.30.420.10">
    <property type="entry name" value="Ribonuclease H-like superfamily/Ribonuclease H"/>
    <property type="match status" value="1"/>
</dbReference>
<evidence type="ECO:0000313" key="9">
    <source>
        <dbReference type="WBParaSite" id="SRDH1_35320.2"/>
    </source>
</evidence>
<evidence type="ECO:0000256" key="2">
    <source>
        <dbReference type="ARBA" id="ARBA00022695"/>
    </source>
</evidence>
<dbReference type="Gene3D" id="3.10.20.370">
    <property type="match status" value="1"/>
</dbReference>
<dbReference type="InterPro" id="IPR012337">
    <property type="entry name" value="RNaseH-like_sf"/>
</dbReference>
<evidence type="ECO:0000256" key="1">
    <source>
        <dbReference type="ARBA" id="ARBA00022679"/>
    </source>
</evidence>
<accession>A0AA85F3S3</accession>
<dbReference type="InterPro" id="IPR001584">
    <property type="entry name" value="Integrase_cat-core"/>
</dbReference>
<dbReference type="PANTHER" id="PTHR37984">
    <property type="entry name" value="PROTEIN CBG26694"/>
    <property type="match status" value="1"/>
</dbReference>
<evidence type="ECO:0000313" key="8">
    <source>
        <dbReference type="Proteomes" id="UP000050792"/>
    </source>
</evidence>
<evidence type="ECO:0000256" key="6">
    <source>
        <dbReference type="ARBA" id="ARBA00022918"/>
    </source>
</evidence>
<evidence type="ECO:0000256" key="5">
    <source>
        <dbReference type="ARBA" id="ARBA00022801"/>
    </source>
</evidence>
<dbReference type="CDD" id="cd09274">
    <property type="entry name" value="RNase_HI_RT_Ty3"/>
    <property type="match status" value="1"/>
</dbReference>
<feature type="domain" description="Integrase catalytic" evidence="7">
    <location>
        <begin position="504"/>
        <end position="665"/>
    </location>
</feature>
<dbReference type="InterPro" id="IPR043502">
    <property type="entry name" value="DNA/RNA_pol_sf"/>
</dbReference>
<keyword evidence="5" id="KW-0378">Hydrolase</keyword>
<dbReference type="Pfam" id="PF17921">
    <property type="entry name" value="Integrase_H2C2"/>
    <property type="match status" value="1"/>
</dbReference>
<dbReference type="InterPro" id="IPR041373">
    <property type="entry name" value="RT_RNaseH"/>
</dbReference>
<dbReference type="GO" id="GO:0003676">
    <property type="term" value="F:nucleic acid binding"/>
    <property type="evidence" value="ECO:0007669"/>
    <property type="project" value="InterPro"/>
</dbReference>
<dbReference type="PROSITE" id="PS50994">
    <property type="entry name" value="INTEGRASE"/>
    <property type="match status" value="1"/>
</dbReference>
<evidence type="ECO:0000256" key="3">
    <source>
        <dbReference type="ARBA" id="ARBA00022722"/>
    </source>
</evidence>
<dbReference type="GO" id="GO:0004519">
    <property type="term" value="F:endonuclease activity"/>
    <property type="evidence" value="ECO:0007669"/>
    <property type="project" value="UniProtKB-KW"/>
</dbReference>
<keyword evidence="4" id="KW-0255">Endonuclease</keyword>
<dbReference type="AlphaFoldDB" id="A0AA85F3S3"/>
<dbReference type="FunFam" id="3.10.20.370:FF:000001">
    <property type="entry name" value="Retrovirus-related Pol polyprotein from transposon 17.6-like protein"/>
    <property type="match status" value="1"/>
</dbReference>
<dbReference type="InterPro" id="IPR041588">
    <property type="entry name" value="Integrase_H2C2"/>
</dbReference>
<dbReference type="Proteomes" id="UP000050792">
    <property type="component" value="Unassembled WGS sequence"/>
</dbReference>
<evidence type="ECO:0000256" key="4">
    <source>
        <dbReference type="ARBA" id="ARBA00022759"/>
    </source>
</evidence>
<dbReference type="GO" id="GO:0016787">
    <property type="term" value="F:hydrolase activity"/>
    <property type="evidence" value="ECO:0007669"/>
    <property type="project" value="UniProtKB-KW"/>
</dbReference>
<organism evidence="8 9">
    <name type="scientific">Schistosoma rodhaini</name>
    <dbReference type="NCBI Taxonomy" id="6188"/>
    <lineage>
        <taxon>Eukaryota</taxon>
        <taxon>Metazoa</taxon>
        <taxon>Spiralia</taxon>
        <taxon>Lophotrochozoa</taxon>
        <taxon>Platyhelminthes</taxon>
        <taxon>Trematoda</taxon>
        <taxon>Digenea</taxon>
        <taxon>Strigeidida</taxon>
        <taxon>Schistosomatoidea</taxon>
        <taxon>Schistosomatidae</taxon>
        <taxon>Schistosoma</taxon>
    </lineage>
</organism>
<dbReference type="FunFam" id="1.10.340.70:FF:000003">
    <property type="entry name" value="Protein CBG25708"/>
    <property type="match status" value="1"/>
</dbReference>
<keyword evidence="6" id="KW-0695">RNA-directed DNA polymerase</keyword>
<proteinExistence type="predicted"/>
<dbReference type="Pfam" id="PF17917">
    <property type="entry name" value="RT_RNaseH"/>
    <property type="match status" value="1"/>
</dbReference>
<dbReference type="InterPro" id="IPR050951">
    <property type="entry name" value="Retrovirus_Pol_polyprotein"/>
</dbReference>